<dbReference type="EMBL" id="LZZM01000138">
    <property type="protein sequence ID" value="OOM77936.1"/>
    <property type="molecule type" value="Genomic_DNA"/>
</dbReference>
<proteinExistence type="predicted"/>
<protein>
    <submittedName>
        <fullName evidence="2">GDP/UDP-N,N'-diacetylbacillosamine 2-epimerase (Hydrolyzing)</fullName>
        <ecNumber evidence="2">3.2.1.184</ecNumber>
    </submittedName>
</protein>
<dbReference type="InterPro" id="IPR003331">
    <property type="entry name" value="UDP_GlcNAc_Epimerase_2_dom"/>
</dbReference>
<dbReference type="RefSeq" id="WP_077847250.1">
    <property type="nucleotide sequence ID" value="NZ_LZZM01000138.1"/>
</dbReference>
<accession>A0A1S8TJU6</accession>
<sequence length="383" mass="42990">MRKIAVVTGTRAEYGLLKNTLIKIKENSNLELQLIVTGAHLSENFGNTINEILEDGFEVDEKLPILIGSSSKSIMAKEMGLLMVQLSQTFERLKPDILLVLGDRYEIFAAVTTAMTMNIPIAHISGGEVTEGAIDEQIRHAITKMSHIHFPGAEVYVQNICNMGEESWRIFNVGDPGIENIKITKFLSKEELRKELDVVIDEDTLLVTYHPVTLEIDKISYQTENLIEALNKINKKMIITYPNADNGGEHIIKKLQEFEKINPKVKLFKNLGVLRYLSVMRLCGAVIGNSSSALVEAPYLKIPAVNIGNRQKGRLMADNIICSYNECSDIIRAINKSLSIEFKEKVKNTKSLYGEGNTSEEIVKIIENVEINDKLLKKKLVWS</sequence>
<dbReference type="SUPFAM" id="SSF53756">
    <property type="entry name" value="UDP-Glycosyltransferase/glycogen phosphorylase"/>
    <property type="match status" value="1"/>
</dbReference>
<dbReference type="EC" id="3.2.1.184" evidence="2"/>
<evidence type="ECO:0000313" key="2">
    <source>
        <dbReference type="EMBL" id="OOM77936.1"/>
    </source>
</evidence>
<dbReference type="Proteomes" id="UP000190890">
    <property type="component" value="Unassembled WGS sequence"/>
</dbReference>
<name>A0A1S8TJU6_9CLOT</name>
<evidence type="ECO:0000313" key="3">
    <source>
        <dbReference type="Proteomes" id="UP000190890"/>
    </source>
</evidence>
<organism evidence="2 3">
    <name type="scientific">Clostridium puniceum</name>
    <dbReference type="NCBI Taxonomy" id="29367"/>
    <lineage>
        <taxon>Bacteria</taxon>
        <taxon>Bacillati</taxon>
        <taxon>Bacillota</taxon>
        <taxon>Clostridia</taxon>
        <taxon>Eubacteriales</taxon>
        <taxon>Clostridiaceae</taxon>
        <taxon>Clostridium</taxon>
    </lineage>
</organism>
<dbReference type="AlphaFoldDB" id="A0A1S8TJU6"/>
<dbReference type="PANTHER" id="PTHR43174">
    <property type="entry name" value="UDP-N-ACETYLGLUCOSAMINE 2-EPIMERASE"/>
    <property type="match status" value="1"/>
</dbReference>
<reference evidence="2 3" key="1">
    <citation type="submission" date="2016-05" db="EMBL/GenBank/DDBJ databases">
        <title>Microbial solvent formation.</title>
        <authorList>
            <person name="Poehlein A."/>
            <person name="Montoya Solano J.D."/>
            <person name="Flitsch S."/>
            <person name="Krabben P."/>
            <person name="Duerre P."/>
            <person name="Daniel R."/>
        </authorList>
    </citation>
    <scope>NUCLEOTIDE SEQUENCE [LARGE SCALE GENOMIC DNA]</scope>
    <source>
        <strain evidence="2 3">DSM 2619</strain>
    </source>
</reference>
<dbReference type="InterPro" id="IPR020004">
    <property type="entry name" value="UDP-GlcNAc_Epase"/>
</dbReference>
<dbReference type="GO" id="GO:0006047">
    <property type="term" value="P:UDP-N-acetylglucosamine metabolic process"/>
    <property type="evidence" value="ECO:0007669"/>
    <property type="project" value="InterPro"/>
</dbReference>
<comment type="caution">
    <text evidence="2">The sequence shown here is derived from an EMBL/GenBank/DDBJ whole genome shotgun (WGS) entry which is preliminary data.</text>
</comment>
<dbReference type="Pfam" id="PF02350">
    <property type="entry name" value="Epimerase_2"/>
    <property type="match status" value="1"/>
</dbReference>
<evidence type="ECO:0000259" key="1">
    <source>
        <dbReference type="Pfam" id="PF02350"/>
    </source>
</evidence>
<dbReference type="CDD" id="cd03786">
    <property type="entry name" value="GTB_UDP-GlcNAc_2-Epimerase"/>
    <property type="match status" value="1"/>
</dbReference>
<keyword evidence="3" id="KW-1185">Reference proteome</keyword>
<dbReference type="GO" id="GO:0102388">
    <property type="term" value="F:UDP-N,N'-diacetylbacillosamine 2-epimerase activity"/>
    <property type="evidence" value="ECO:0007669"/>
    <property type="project" value="UniProtKB-EC"/>
</dbReference>
<feature type="domain" description="UDP-N-acetylglucosamine 2-epimerase" evidence="1">
    <location>
        <begin position="23"/>
        <end position="367"/>
    </location>
</feature>
<dbReference type="NCBIfam" id="TIGR03568">
    <property type="entry name" value="NeuC_NnaA"/>
    <property type="match status" value="1"/>
</dbReference>
<dbReference type="STRING" id="29367.CLPUN_21090"/>
<keyword evidence="2" id="KW-0326">Glycosidase</keyword>
<dbReference type="OrthoDB" id="9803238at2"/>
<keyword evidence="2" id="KW-0378">Hydrolase</keyword>
<gene>
    <name evidence="2" type="primary">legG</name>
    <name evidence="2" type="ORF">CLPUN_21090</name>
</gene>
<dbReference type="PANTHER" id="PTHR43174:SF3">
    <property type="entry name" value="UDP-N-ACETYLGLUCOSAMINE 2-EPIMERASE"/>
    <property type="match status" value="1"/>
</dbReference>
<dbReference type="Gene3D" id="3.40.50.2000">
    <property type="entry name" value="Glycogen Phosphorylase B"/>
    <property type="match status" value="2"/>
</dbReference>
<dbReference type="InterPro" id="IPR029767">
    <property type="entry name" value="WecB-like"/>
</dbReference>